<name>A0A0V1B3N8_TRISP</name>
<dbReference type="FunFam" id="3.30.40.10:FF:000005">
    <property type="entry name" value="zinc finger protein isoform X1"/>
    <property type="match status" value="1"/>
</dbReference>
<evidence type="ECO:0000256" key="4">
    <source>
        <dbReference type="ARBA" id="ARBA00022737"/>
    </source>
</evidence>
<comment type="caution">
    <text evidence="15">The sequence shown here is derived from an EMBL/GenBank/DDBJ whole genome shotgun (WGS) entry which is preliminary data.</text>
</comment>
<dbReference type="Pfam" id="PF14828">
    <property type="entry name" value="Amnionless"/>
    <property type="match status" value="1"/>
</dbReference>
<comment type="subcellular location">
    <subcellularLocation>
        <location evidence="1">Nucleus</location>
    </subcellularLocation>
</comment>
<dbReference type="InterPro" id="IPR019787">
    <property type="entry name" value="Znf_PHD-finger"/>
</dbReference>
<evidence type="ECO:0000256" key="9">
    <source>
        <dbReference type="ARBA" id="ARBA00023242"/>
    </source>
</evidence>
<dbReference type="GO" id="GO:0008270">
    <property type="term" value="F:zinc ion binding"/>
    <property type="evidence" value="ECO:0007669"/>
    <property type="project" value="UniProtKB-KW"/>
</dbReference>
<dbReference type="InterPro" id="IPR013083">
    <property type="entry name" value="Znf_RING/FYVE/PHD"/>
</dbReference>
<evidence type="ECO:0000256" key="5">
    <source>
        <dbReference type="ARBA" id="ARBA00022771"/>
    </source>
</evidence>
<dbReference type="PROSITE" id="PS00028">
    <property type="entry name" value="ZINC_FINGER_C2H2_1"/>
    <property type="match status" value="1"/>
</dbReference>
<dbReference type="GO" id="GO:0005634">
    <property type="term" value="C:nucleus"/>
    <property type="evidence" value="ECO:0007669"/>
    <property type="project" value="UniProtKB-SubCell"/>
</dbReference>
<dbReference type="Gene3D" id="3.30.160.60">
    <property type="entry name" value="Classic Zinc Finger"/>
    <property type="match status" value="1"/>
</dbReference>
<dbReference type="Gene3D" id="3.30.40.10">
    <property type="entry name" value="Zinc/RING finger domain, C3HC4 (zinc finger)"/>
    <property type="match status" value="1"/>
</dbReference>
<dbReference type="SUPFAM" id="SSF57667">
    <property type="entry name" value="beta-beta-alpha zinc fingers"/>
    <property type="match status" value="1"/>
</dbReference>
<dbReference type="PANTHER" id="PTHR45888">
    <property type="entry name" value="HL01030P-RELATED"/>
    <property type="match status" value="1"/>
</dbReference>
<keyword evidence="12" id="KW-0472">Membrane</keyword>
<feature type="domain" description="C2H2-type" evidence="14">
    <location>
        <begin position="171"/>
        <end position="198"/>
    </location>
</feature>
<evidence type="ECO:0000256" key="11">
    <source>
        <dbReference type="SAM" id="MobiDB-lite"/>
    </source>
</evidence>
<dbReference type="PANTHER" id="PTHR45888:SF5">
    <property type="entry name" value="D4, ISOFORM A"/>
    <property type="match status" value="1"/>
</dbReference>
<evidence type="ECO:0000313" key="15">
    <source>
        <dbReference type="EMBL" id="KRY31623.1"/>
    </source>
</evidence>
<keyword evidence="12" id="KW-0812">Transmembrane</keyword>
<dbReference type="Proteomes" id="UP000054776">
    <property type="component" value="Unassembled WGS sequence"/>
</dbReference>
<evidence type="ECO:0000259" key="14">
    <source>
        <dbReference type="PROSITE" id="PS50157"/>
    </source>
</evidence>
<dbReference type="STRING" id="6334.A0A0V1B3N8"/>
<evidence type="ECO:0000256" key="2">
    <source>
        <dbReference type="ARBA" id="ARBA00010539"/>
    </source>
</evidence>
<feature type="domain" description="PHD-type" evidence="13">
    <location>
        <begin position="252"/>
        <end position="312"/>
    </location>
</feature>
<evidence type="ECO:0000256" key="10">
    <source>
        <dbReference type="PROSITE-ProRule" id="PRU00042"/>
    </source>
</evidence>
<evidence type="ECO:0000256" key="3">
    <source>
        <dbReference type="ARBA" id="ARBA00022723"/>
    </source>
</evidence>
<feature type="compositionally biased region" description="Low complexity" evidence="11">
    <location>
        <begin position="215"/>
        <end position="227"/>
    </location>
</feature>
<feature type="compositionally biased region" description="Acidic residues" evidence="11">
    <location>
        <begin position="122"/>
        <end position="141"/>
    </location>
</feature>
<keyword evidence="16" id="KW-1185">Reference proteome</keyword>
<dbReference type="InParanoid" id="A0A0V1B3N8"/>
<reference evidence="15 16" key="1">
    <citation type="submission" date="2015-01" db="EMBL/GenBank/DDBJ databases">
        <title>Evolution of Trichinella species and genotypes.</title>
        <authorList>
            <person name="Korhonen P.K."/>
            <person name="Edoardo P."/>
            <person name="Giuseppe L.R."/>
            <person name="Gasser R.B."/>
        </authorList>
    </citation>
    <scope>NUCLEOTIDE SEQUENCE [LARGE SCALE GENOMIC DNA]</scope>
    <source>
        <strain evidence="15">ISS3</strain>
    </source>
</reference>
<dbReference type="InterPro" id="IPR025750">
    <property type="entry name" value="DPF1-3_N"/>
</dbReference>
<dbReference type="InterPro" id="IPR026112">
    <property type="entry name" value="AMN"/>
</dbReference>
<dbReference type="SMART" id="SM00249">
    <property type="entry name" value="PHD"/>
    <property type="match status" value="2"/>
</dbReference>
<protein>
    <submittedName>
        <fullName evidence="15">Zinc finger protein DPF3</fullName>
    </submittedName>
</protein>
<feature type="region of interest" description="Disordered" evidence="11">
    <location>
        <begin position="68"/>
        <end position="169"/>
    </location>
</feature>
<dbReference type="Pfam" id="PF00628">
    <property type="entry name" value="PHD"/>
    <property type="match status" value="1"/>
</dbReference>
<gene>
    <name evidence="15" type="primary">Dpf3</name>
    <name evidence="15" type="ORF">T01_4366</name>
</gene>
<feature type="transmembrane region" description="Helical" evidence="12">
    <location>
        <begin position="711"/>
        <end position="729"/>
    </location>
</feature>
<keyword evidence="7" id="KW-0805">Transcription regulation</keyword>
<keyword evidence="4" id="KW-0677">Repeat</keyword>
<evidence type="ECO:0000256" key="8">
    <source>
        <dbReference type="ARBA" id="ARBA00023163"/>
    </source>
</evidence>
<dbReference type="Pfam" id="PF14051">
    <property type="entry name" value="DPF1-3_N"/>
    <property type="match status" value="1"/>
</dbReference>
<evidence type="ECO:0000256" key="6">
    <source>
        <dbReference type="ARBA" id="ARBA00022833"/>
    </source>
</evidence>
<proteinExistence type="inferred from homology"/>
<evidence type="ECO:0000256" key="1">
    <source>
        <dbReference type="ARBA" id="ARBA00004123"/>
    </source>
</evidence>
<feature type="region of interest" description="Disordered" evidence="11">
    <location>
        <begin position="202"/>
        <end position="230"/>
    </location>
</feature>
<dbReference type="PROSITE" id="PS50016">
    <property type="entry name" value="ZF_PHD_2"/>
    <property type="match status" value="2"/>
</dbReference>
<dbReference type="OrthoDB" id="1903104at2759"/>
<keyword evidence="8" id="KW-0804">Transcription</keyword>
<sequence length="820" mass="92113">MAGHSASYLEQLESCANYNRRLCIERQQRLPFLDSQTGIAQVPSQLWRRASDRLPTNDPNVLYKYPSRDWRKKKPSGGVNLNTDFKSSADNAESADQSTTKEQTESARSSVPDTPEPAWYEDYTELVGDEFDDPSDPDDYEEYSKRKRKKKATTKGGRKAHDSANPVERPYACPHCSMRYKTKPGLHYHVRHHHSDAVAGELPISTDTSGFPGASQQHQHSTSGTSTRMAPMRKAAAISASRIQRQGMVELSSTCDLCQGDIFENKRTGCAEQLINCSDCGRAGHPYCLQFSSNMIISTKKYGWQCIECKSCAICGTSEHDEQLLFCDDCDRGFHMYCLTPKLFAPPEGSWSCDLCLNEFHRDQRLTSLGQSSQTFGQTSGIGLLYYSLASLMLLIILFVTVLKVSGLIYEYLPNAANKTMSNSCLADTESLLALLPVSGSFNIANNITFNSTFELLFTADSLLTWDVGNCRPLSKADLPQLDNWHDPEKWLVRNAPRPVLHSDRVPSMWDTVVFSNRHSYYINISTPVVVQRLIYHGQEHSSESFARHLNSVESKLQFLNGSKITSVPSITITKTNCQLFTGCVSNNIKDENMAAICSNVRCAKNLPCSNSIRPVGHCCPICGALVTFTCDSSSNQQLVGQRSCSDLDWSFVFSKIRSDTCQLVVTNSIDLDNYNADITSQCLNEVQKEFLLSKATEWTVSVAKWKNVNYVLLFCICIACLLTVLGLWKRSYLSRMYSNQRIFWSVMWNRDTEDQVHLQMPAPSTSDLTVSDDCEKTSQNFENPIYMHSLQNELEDNEELLLAAAAFYEIPSTLRTSYD</sequence>
<organism evidence="15 16">
    <name type="scientific">Trichinella spiralis</name>
    <name type="common">Trichina worm</name>
    <dbReference type="NCBI Taxonomy" id="6334"/>
    <lineage>
        <taxon>Eukaryota</taxon>
        <taxon>Metazoa</taxon>
        <taxon>Ecdysozoa</taxon>
        <taxon>Nematoda</taxon>
        <taxon>Enoplea</taxon>
        <taxon>Dorylaimia</taxon>
        <taxon>Trichinellida</taxon>
        <taxon>Trichinellidae</taxon>
        <taxon>Trichinella</taxon>
    </lineage>
</organism>
<dbReference type="InterPro" id="IPR001965">
    <property type="entry name" value="Znf_PHD"/>
</dbReference>
<keyword evidence="5 10" id="KW-0863">Zinc-finger</keyword>
<dbReference type="CDD" id="cd15530">
    <property type="entry name" value="PHD2_d4"/>
    <property type="match status" value="1"/>
</dbReference>
<feature type="compositionally biased region" description="Polar residues" evidence="11">
    <location>
        <begin position="79"/>
        <end position="112"/>
    </location>
</feature>
<feature type="domain" description="PHD-type" evidence="13">
    <location>
        <begin position="309"/>
        <end position="359"/>
    </location>
</feature>
<dbReference type="InterPro" id="IPR036236">
    <property type="entry name" value="Znf_C2H2_sf"/>
</dbReference>
<keyword evidence="12" id="KW-1133">Transmembrane helix</keyword>
<dbReference type="EMBL" id="JYDH01000114">
    <property type="protein sequence ID" value="KRY31623.1"/>
    <property type="molecule type" value="Genomic_DNA"/>
</dbReference>
<feature type="compositionally biased region" description="Basic residues" evidence="11">
    <location>
        <begin position="145"/>
        <end position="158"/>
    </location>
</feature>
<keyword evidence="3" id="KW-0479">Metal-binding</keyword>
<evidence type="ECO:0000256" key="12">
    <source>
        <dbReference type="SAM" id="Phobius"/>
    </source>
</evidence>
<dbReference type="InterPro" id="IPR013087">
    <property type="entry name" value="Znf_C2H2_type"/>
</dbReference>
<evidence type="ECO:0000256" key="7">
    <source>
        <dbReference type="ARBA" id="ARBA00023015"/>
    </source>
</evidence>
<accession>A0A0V1B3N8</accession>
<comment type="similarity">
    <text evidence="2">Belongs to the requiem/DPF family.</text>
</comment>
<keyword evidence="6" id="KW-0862">Zinc</keyword>
<dbReference type="InterPro" id="IPR011011">
    <property type="entry name" value="Znf_FYVE_PHD"/>
</dbReference>
<evidence type="ECO:0000313" key="16">
    <source>
        <dbReference type="Proteomes" id="UP000054776"/>
    </source>
</evidence>
<dbReference type="AlphaFoldDB" id="A0A0V1B3N8"/>
<dbReference type="SUPFAM" id="SSF57903">
    <property type="entry name" value="FYVE/PHD zinc finger"/>
    <property type="match status" value="1"/>
</dbReference>
<evidence type="ECO:0000259" key="13">
    <source>
        <dbReference type="PROSITE" id="PS50016"/>
    </source>
</evidence>
<keyword evidence="9" id="KW-0539">Nucleus</keyword>
<feature type="transmembrane region" description="Helical" evidence="12">
    <location>
        <begin position="384"/>
        <end position="403"/>
    </location>
</feature>
<dbReference type="PROSITE" id="PS50157">
    <property type="entry name" value="ZINC_FINGER_C2H2_2"/>
    <property type="match status" value="1"/>
</dbReference>